<dbReference type="GO" id="GO:0005975">
    <property type="term" value="P:carbohydrate metabolic process"/>
    <property type="evidence" value="ECO:0007669"/>
    <property type="project" value="InterPro"/>
</dbReference>
<dbReference type="SUPFAM" id="SSF53756">
    <property type="entry name" value="UDP-Glycosyltransferase/glycogen phosphorylase"/>
    <property type="match status" value="1"/>
</dbReference>
<dbReference type="InterPro" id="IPR050426">
    <property type="entry name" value="Glycosyltransferase_28"/>
</dbReference>
<feature type="domain" description="Glycosyltransferase family 28 N-terminal" evidence="1">
    <location>
        <begin position="13"/>
        <end position="138"/>
    </location>
</feature>
<dbReference type="GO" id="GO:0008194">
    <property type="term" value="F:UDP-glycosyltransferase activity"/>
    <property type="evidence" value="ECO:0007669"/>
    <property type="project" value="InterPro"/>
</dbReference>
<gene>
    <name evidence="3" type="ORF">ETD86_18595</name>
</gene>
<dbReference type="CDD" id="cd03784">
    <property type="entry name" value="GT1_Gtf-like"/>
    <property type="match status" value="1"/>
</dbReference>
<dbReference type="InterPro" id="IPR010610">
    <property type="entry name" value="EryCIII-like_C"/>
</dbReference>
<organism evidence="3 4">
    <name type="scientific">Nonomuraea turkmeniaca</name>
    <dbReference type="NCBI Taxonomy" id="103838"/>
    <lineage>
        <taxon>Bacteria</taxon>
        <taxon>Bacillati</taxon>
        <taxon>Actinomycetota</taxon>
        <taxon>Actinomycetes</taxon>
        <taxon>Streptosporangiales</taxon>
        <taxon>Streptosporangiaceae</taxon>
        <taxon>Nonomuraea</taxon>
    </lineage>
</organism>
<dbReference type="Pfam" id="PF06722">
    <property type="entry name" value="EryCIII-like_C"/>
    <property type="match status" value="1"/>
</dbReference>
<dbReference type="Pfam" id="PF03033">
    <property type="entry name" value="Glyco_transf_28"/>
    <property type="match status" value="1"/>
</dbReference>
<keyword evidence="4" id="KW-1185">Reference proteome</keyword>
<evidence type="ECO:0000259" key="1">
    <source>
        <dbReference type="Pfam" id="PF03033"/>
    </source>
</evidence>
<comment type="caution">
    <text evidence="3">The sequence shown here is derived from an EMBL/GenBank/DDBJ whole genome shotgun (WGS) entry which is preliminary data.</text>
</comment>
<protein>
    <submittedName>
        <fullName evidence="3">Glycosyltransferase family 1 protein</fullName>
    </submittedName>
</protein>
<dbReference type="AlphaFoldDB" id="A0A5S4FIJ1"/>
<dbReference type="GO" id="GO:0016758">
    <property type="term" value="F:hexosyltransferase activity"/>
    <property type="evidence" value="ECO:0007669"/>
    <property type="project" value="InterPro"/>
</dbReference>
<dbReference type="FunFam" id="3.40.50.2000:FF:000009">
    <property type="entry name" value="Sterol 3-beta-glucosyltransferase UGT80A2"/>
    <property type="match status" value="1"/>
</dbReference>
<accession>A0A5S4FIJ1</accession>
<dbReference type="PANTHER" id="PTHR48050">
    <property type="entry name" value="STEROL 3-BETA-GLUCOSYLTRANSFERASE"/>
    <property type="match status" value="1"/>
</dbReference>
<evidence type="ECO:0000313" key="3">
    <source>
        <dbReference type="EMBL" id="TMR20557.1"/>
    </source>
</evidence>
<dbReference type="InterPro" id="IPR002213">
    <property type="entry name" value="UDP_glucos_trans"/>
</dbReference>
<reference evidence="3 4" key="1">
    <citation type="submission" date="2019-05" db="EMBL/GenBank/DDBJ databases">
        <title>Draft genome sequence of Nonomuraea turkmeniaca DSM 43926.</title>
        <authorList>
            <person name="Saricaoglu S."/>
            <person name="Isik K."/>
        </authorList>
    </citation>
    <scope>NUCLEOTIDE SEQUENCE [LARGE SCALE GENOMIC DNA]</scope>
    <source>
        <strain evidence="3 4">DSM 43926</strain>
    </source>
</reference>
<dbReference type="GO" id="GO:0033072">
    <property type="term" value="P:vancomycin biosynthetic process"/>
    <property type="evidence" value="ECO:0007669"/>
    <property type="project" value="UniProtKB-ARBA"/>
</dbReference>
<feature type="domain" description="Erythromycin biosynthesis protein CIII-like C-terminal" evidence="2">
    <location>
        <begin position="299"/>
        <end position="396"/>
    </location>
</feature>
<sequence length="413" mass="43932">MGRAEGPAMRPLLITAGSRGDVQPYLALACGLLAAGHRPLLAAPRRFAPLAAARGVEFAPLNDEMLSLQDSVKGQGVRAAITAARSVTPMLRRLLDDQAELAARREFDVVVYHPKSLGGPYIAERLGVPALAGLLLPLYLPTSAFSSSILPVRVPSVLNRASWRISSAIEAPYRGTVRTWRREKLGLTGTYRPMAGLVRAGEVLHAWSPHLLPAPGDWPAAAHPTGFWTLPADDVWTPPEPLARFLADGDPPVYVGFGSSVGGDPEELAATVLEAVRMSGRRAVLATGWGALRPGRQTDGVLVIEEAPHDWLLPRVALAVHHGGIGTVAAALRAGVPQVVRPFLGDQPFWAARLHHLGLAPPPLPRRLRPERLAAAIAAASERAPAAHTLAARLVTEDGVAAAVTRLEKLSDY</sequence>
<dbReference type="EMBL" id="VCKY01000056">
    <property type="protein sequence ID" value="TMR20557.1"/>
    <property type="molecule type" value="Genomic_DNA"/>
</dbReference>
<evidence type="ECO:0000259" key="2">
    <source>
        <dbReference type="Pfam" id="PF06722"/>
    </source>
</evidence>
<dbReference type="Proteomes" id="UP000309128">
    <property type="component" value="Unassembled WGS sequence"/>
</dbReference>
<keyword evidence="3" id="KW-0808">Transferase</keyword>
<dbReference type="InterPro" id="IPR004276">
    <property type="entry name" value="GlycoTrans_28_N"/>
</dbReference>
<dbReference type="OrthoDB" id="3253247at2"/>
<dbReference type="Gene3D" id="3.40.50.2000">
    <property type="entry name" value="Glycogen Phosphorylase B"/>
    <property type="match status" value="2"/>
</dbReference>
<proteinExistence type="predicted"/>
<dbReference type="PANTHER" id="PTHR48050:SF13">
    <property type="entry name" value="STEROL 3-BETA-GLUCOSYLTRANSFERASE UGT80A2"/>
    <property type="match status" value="1"/>
</dbReference>
<name>A0A5S4FIJ1_9ACTN</name>
<evidence type="ECO:0000313" key="4">
    <source>
        <dbReference type="Proteomes" id="UP000309128"/>
    </source>
</evidence>